<keyword evidence="6 16" id="KW-0548">Nucleotidyltransferase</keyword>
<dbReference type="PANTHER" id="PTHR11076">
    <property type="entry name" value="DNA REPAIR POLYMERASE UMUC / TRANSFERASE FAMILY MEMBER"/>
    <property type="match status" value="1"/>
</dbReference>
<evidence type="ECO:0000256" key="4">
    <source>
        <dbReference type="ARBA" id="ARBA00022490"/>
    </source>
</evidence>
<keyword evidence="20" id="KW-1185">Reference proteome</keyword>
<evidence type="ECO:0000256" key="5">
    <source>
        <dbReference type="ARBA" id="ARBA00022679"/>
    </source>
</evidence>
<evidence type="ECO:0000256" key="8">
    <source>
        <dbReference type="ARBA" id="ARBA00022723"/>
    </source>
</evidence>
<keyword evidence="12 16" id="KW-0238">DNA-binding</keyword>
<dbReference type="GO" id="GO:0042276">
    <property type="term" value="P:error-prone translesion synthesis"/>
    <property type="evidence" value="ECO:0007669"/>
    <property type="project" value="TreeGrafter"/>
</dbReference>
<protein>
    <recommendedName>
        <fullName evidence="16">DNA polymerase IV</fullName>
        <shortName evidence="16">Pol IV</shortName>
        <ecNumber evidence="16">2.7.7.7</ecNumber>
    </recommendedName>
</protein>
<dbReference type="GO" id="GO:0009432">
    <property type="term" value="P:SOS response"/>
    <property type="evidence" value="ECO:0007669"/>
    <property type="project" value="TreeGrafter"/>
</dbReference>
<dbReference type="InterPro" id="IPR050116">
    <property type="entry name" value="DNA_polymerase-Y"/>
</dbReference>
<evidence type="ECO:0000256" key="12">
    <source>
        <dbReference type="ARBA" id="ARBA00023125"/>
    </source>
</evidence>
<organism evidence="19 20">
    <name type="scientific">Corynebacterium vitaeruminis DSM 20294</name>
    <dbReference type="NCBI Taxonomy" id="1224164"/>
    <lineage>
        <taxon>Bacteria</taxon>
        <taxon>Bacillati</taxon>
        <taxon>Actinomycetota</taxon>
        <taxon>Actinomycetes</taxon>
        <taxon>Mycobacteriales</taxon>
        <taxon>Corynebacteriaceae</taxon>
        <taxon>Corynebacterium</taxon>
    </lineage>
</organism>
<feature type="active site" evidence="16">
    <location>
        <position position="105"/>
    </location>
</feature>
<gene>
    <name evidence="16" type="primary">dinB</name>
    <name evidence="19" type="ORF">B843_08890</name>
</gene>
<dbReference type="EMBL" id="CP004353">
    <property type="protein sequence ID" value="AHI23163.1"/>
    <property type="molecule type" value="Genomic_DNA"/>
</dbReference>
<evidence type="ECO:0000256" key="6">
    <source>
        <dbReference type="ARBA" id="ARBA00022695"/>
    </source>
</evidence>
<evidence type="ECO:0000259" key="18">
    <source>
        <dbReference type="PROSITE" id="PS50173"/>
    </source>
</evidence>
<dbReference type="InterPro" id="IPR043502">
    <property type="entry name" value="DNA/RNA_pol_sf"/>
</dbReference>
<dbReference type="SUPFAM" id="SSF56672">
    <property type="entry name" value="DNA/RNA polymerases"/>
    <property type="match status" value="1"/>
</dbReference>
<accession>W5Y9F2</accession>
<evidence type="ECO:0000256" key="16">
    <source>
        <dbReference type="HAMAP-Rule" id="MF_01113"/>
    </source>
</evidence>
<dbReference type="PATRIC" id="fig|1224164.3.peg.1794"/>
<feature type="binding site" evidence="16">
    <location>
        <position position="104"/>
    </location>
    <ligand>
        <name>Mg(2+)</name>
        <dbReference type="ChEBI" id="CHEBI:18420"/>
    </ligand>
</feature>
<keyword evidence="9 16" id="KW-0227">DNA damage</keyword>
<dbReference type="SUPFAM" id="SSF100879">
    <property type="entry name" value="Lesion bypass DNA polymerase (Y-family), little finger domain"/>
    <property type="match status" value="1"/>
</dbReference>
<dbReference type="KEGG" id="cvt:B843_08890"/>
<evidence type="ECO:0000256" key="3">
    <source>
        <dbReference type="ARBA" id="ARBA00022457"/>
    </source>
</evidence>
<dbReference type="InterPro" id="IPR022880">
    <property type="entry name" value="DNApol_IV"/>
</dbReference>
<dbReference type="STRING" id="1224164.B843_08890"/>
<dbReference type="PROSITE" id="PS50173">
    <property type="entry name" value="UMUC"/>
    <property type="match status" value="1"/>
</dbReference>
<feature type="binding site" evidence="16">
    <location>
        <position position="9"/>
    </location>
    <ligand>
        <name>Mg(2+)</name>
        <dbReference type="ChEBI" id="CHEBI:18420"/>
    </ligand>
</feature>
<evidence type="ECO:0000256" key="9">
    <source>
        <dbReference type="ARBA" id="ARBA00022763"/>
    </source>
</evidence>
<dbReference type="GO" id="GO:0006261">
    <property type="term" value="P:DNA-templated DNA replication"/>
    <property type="evidence" value="ECO:0007669"/>
    <property type="project" value="UniProtKB-UniRule"/>
</dbReference>
<dbReference type="AlphaFoldDB" id="W5Y9F2"/>
<evidence type="ECO:0000256" key="15">
    <source>
        <dbReference type="ARBA" id="ARBA00049244"/>
    </source>
</evidence>
<dbReference type="GO" id="GO:0003887">
    <property type="term" value="F:DNA-directed DNA polymerase activity"/>
    <property type="evidence" value="ECO:0007669"/>
    <property type="project" value="UniProtKB-UniRule"/>
</dbReference>
<proteinExistence type="inferred from homology"/>
<evidence type="ECO:0000256" key="2">
    <source>
        <dbReference type="ARBA" id="ARBA00010945"/>
    </source>
</evidence>
<comment type="similarity">
    <text evidence="2 16">Belongs to the DNA polymerase type-Y family.</text>
</comment>
<feature type="region of interest" description="Disordered" evidence="17">
    <location>
        <begin position="452"/>
        <end position="476"/>
    </location>
</feature>
<evidence type="ECO:0000256" key="1">
    <source>
        <dbReference type="ARBA" id="ARBA00004496"/>
    </source>
</evidence>
<dbReference type="Gene3D" id="3.40.1170.60">
    <property type="match status" value="1"/>
</dbReference>
<dbReference type="eggNOG" id="COG0389">
    <property type="taxonomic scope" value="Bacteria"/>
</dbReference>
<dbReference type="NCBIfam" id="NF002882">
    <property type="entry name" value="PRK03348.1"/>
    <property type="match status" value="1"/>
</dbReference>
<dbReference type="EC" id="2.7.7.7" evidence="16"/>
<dbReference type="PANTHER" id="PTHR11076:SF33">
    <property type="entry name" value="DNA POLYMERASE KAPPA"/>
    <property type="match status" value="1"/>
</dbReference>
<dbReference type="InterPro" id="IPR053848">
    <property type="entry name" value="IMS_HHH_1"/>
</dbReference>
<dbReference type="HOGENOM" id="CLU_012348_1_0_11"/>
<evidence type="ECO:0000256" key="13">
    <source>
        <dbReference type="ARBA" id="ARBA00023204"/>
    </source>
</evidence>
<dbReference type="RefSeq" id="WP_025253180.1">
    <property type="nucleotide sequence ID" value="NZ_CP004353.1"/>
</dbReference>
<comment type="function">
    <text evidence="14 16">Poorly processive, error-prone DNA polymerase involved in untargeted mutagenesis. Copies undamaged DNA at stalled replication forks, which arise in vivo from mismatched or misaligned primer ends. These misaligned primers can be extended by PolIV. Exhibits no 3'-5' exonuclease (proofreading) activity. May be involved in translesional synthesis, in conjunction with the beta clamp from PolIII.</text>
</comment>
<reference evidence="19 20" key="1">
    <citation type="submission" date="2013-02" db="EMBL/GenBank/DDBJ databases">
        <title>The complete genome sequence of Corynebacterium vitaeruminis DSM 20294.</title>
        <authorList>
            <person name="Ruckert C."/>
            <person name="Albersmeier A."/>
            <person name="Kalinowski J."/>
        </authorList>
    </citation>
    <scope>NUCLEOTIDE SEQUENCE [LARGE SCALE GENOMIC DNA]</scope>
    <source>
        <strain evidence="20">ATCC 10234</strain>
    </source>
</reference>
<dbReference type="Gene3D" id="3.30.1490.100">
    <property type="entry name" value="DNA polymerase, Y-family, little finger domain"/>
    <property type="match status" value="1"/>
</dbReference>
<evidence type="ECO:0000256" key="10">
    <source>
        <dbReference type="ARBA" id="ARBA00022842"/>
    </source>
</evidence>
<dbReference type="GO" id="GO:0005829">
    <property type="term" value="C:cytosol"/>
    <property type="evidence" value="ECO:0007669"/>
    <property type="project" value="TreeGrafter"/>
</dbReference>
<dbReference type="GO" id="GO:0003684">
    <property type="term" value="F:damaged DNA binding"/>
    <property type="evidence" value="ECO:0007669"/>
    <property type="project" value="InterPro"/>
</dbReference>
<dbReference type="Pfam" id="PF00817">
    <property type="entry name" value="IMS"/>
    <property type="match status" value="1"/>
</dbReference>
<keyword evidence="11 16" id="KW-0239">DNA-directed DNA polymerase</keyword>
<sequence length="476" mass="51402">MQRWVLHIDMDAFFASCEQLTRPTLRGRPVVVGGLGGRSVVAGASYEARALGAHSAMPMYQAKNLIGFRGVVVQPRFAVYQAASRRVFSILEDASPVVEKISVDEGFLEPPELVGAGAEEVRAFADALRARILKETGLPSSVGAGSGRQFAKIGSGLAKPDGTYVIPAGKHEELLHPLGVNKLWGVGPVTHAKLKQLGVETIGDLARLSEKEMSISLGNAVGRSLWLIAQGIDTKPVAPRAIAKQISAEHTYPEDLRTVAEVDQAIRRAAEGAMKRLLHDGRGVRTVTLKLRLKDLHSETRSMTLPYATNDAETLAATALSLARYPDEVGPIRLVGVGYSGLDDARQDVLFPELDKQVRRQVADSDYESGVRSSIIEETGAAEEEPPGDATSAFWQTQDVFHPEFGHGWIQGIGHGKVTVRFETRTTDPAASKVRTFAADDPELVPANPLVSLDWALERDPEGGDEQRETGEVTTP</sequence>
<dbReference type="Gene3D" id="1.10.150.20">
    <property type="entry name" value="5' to 3' exonuclease, C-terminal subdomain"/>
    <property type="match status" value="1"/>
</dbReference>
<comment type="subunit">
    <text evidence="16">Monomer.</text>
</comment>
<dbReference type="InterPro" id="IPR001126">
    <property type="entry name" value="UmuC"/>
</dbReference>
<evidence type="ECO:0000313" key="19">
    <source>
        <dbReference type="EMBL" id="AHI23163.1"/>
    </source>
</evidence>
<comment type="subcellular location">
    <subcellularLocation>
        <location evidence="1 16">Cytoplasm</location>
    </subcellularLocation>
</comment>
<dbReference type="Proteomes" id="UP000019222">
    <property type="component" value="Chromosome"/>
</dbReference>
<dbReference type="Pfam" id="PF11799">
    <property type="entry name" value="IMS_C"/>
    <property type="match status" value="1"/>
</dbReference>
<name>W5Y9F2_9CORY</name>
<dbReference type="GO" id="GO:0006281">
    <property type="term" value="P:DNA repair"/>
    <property type="evidence" value="ECO:0007669"/>
    <property type="project" value="UniProtKB-UniRule"/>
</dbReference>
<evidence type="ECO:0000256" key="14">
    <source>
        <dbReference type="ARBA" id="ARBA00025589"/>
    </source>
</evidence>
<comment type="cofactor">
    <cofactor evidence="16">
        <name>Mg(2+)</name>
        <dbReference type="ChEBI" id="CHEBI:18420"/>
    </cofactor>
    <text evidence="16">Binds 2 magnesium ions per subunit.</text>
</comment>
<keyword evidence="5 16" id="KW-0808">Transferase</keyword>
<feature type="compositionally biased region" description="Basic and acidic residues" evidence="17">
    <location>
        <begin position="456"/>
        <end position="476"/>
    </location>
</feature>
<evidence type="ECO:0000313" key="20">
    <source>
        <dbReference type="Proteomes" id="UP000019222"/>
    </source>
</evidence>
<keyword evidence="4 16" id="KW-0963">Cytoplasm</keyword>
<keyword evidence="8 16" id="KW-0479">Metal-binding</keyword>
<dbReference type="HAMAP" id="MF_01113">
    <property type="entry name" value="DNApol_IV"/>
    <property type="match status" value="1"/>
</dbReference>
<keyword evidence="13 16" id="KW-0234">DNA repair</keyword>
<dbReference type="GO" id="GO:0000287">
    <property type="term" value="F:magnesium ion binding"/>
    <property type="evidence" value="ECO:0007669"/>
    <property type="project" value="UniProtKB-UniRule"/>
</dbReference>
<evidence type="ECO:0000256" key="17">
    <source>
        <dbReference type="SAM" id="MobiDB-lite"/>
    </source>
</evidence>
<evidence type="ECO:0000256" key="11">
    <source>
        <dbReference type="ARBA" id="ARBA00022932"/>
    </source>
</evidence>
<dbReference type="Pfam" id="PF21999">
    <property type="entry name" value="IMS_HHH_1"/>
    <property type="match status" value="1"/>
</dbReference>
<feature type="site" description="Substrate discrimination" evidence="16">
    <location>
        <position position="14"/>
    </location>
</feature>
<dbReference type="Gene3D" id="3.30.70.270">
    <property type="match status" value="1"/>
</dbReference>
<keyword evidence="10 16" id="KW-0460">Magnesium</keyword>
<dbReference type="InterPro" id="IPR043128">
    <property type="entry name" value="Rev_trsase/Diguanyl_cyclase"/>
</dbReference>
<comment type="catalytic activity">
    <reaction evidence="15 16">
        <text>DNA(n) + a 2'-deoxyribonucleoside 5'-triphosphate = DNA(n+1) + diphosphate</text>
        <dbReference type="Rhea" id="RHEA:22508"/>
        <dbReference type="Rhea" id="RHEA-COMP:17339"/>
        <dbReference type="Rhea" id="RHEA-COMP:17340"/>
        <dbReference type="ChEBI" id="CHEBI:33019"/>
        <dbReference type="ChEBI" id="CHEBI:61560"/>
        <dbReference type="ChEBI" id="CHEBI:173112"/>
        <dbReference type="EC" id="2.7.7.7"/>
    </reaction>
</comment>
<dbReference type="CDD" id="cd03586">
    <property type="entry name" value="PolY_Pol_IV_kappa"/>
    <property type="match status" value="1"/>
</dbReference>
<feature type="domain" description="UmuC" evidence="18">
    <location>
        <begin position="5"/>
        <end position="187"/>
    </location>
</feature>
<evidence type="ECO:0000256" key="7">
    <source>
        <dbReference type="ARBA" id="ARBA00022705"/>
    </source>
</evidence>
<dbReference type="InterPro" id="IPR036775">
    <property type="entry name" value="DNA_pol_Y-fam_lit_finger_sf"/>
</dbReference>
<keyword evidence="7 16" id="KW-0235">DNA replication</keyword>
<keyword evidence="3 16" id="KW-0515">Mutator protein</keyword>
<dbReference type="InterPro" id="IPR017961">
    <property type="entry name" value="DNA_pol_Y-fam_little_finger"/>
</dbReference>
<dbReference type="NCBIfam" id="NF002677">
    <property type="entry name" value="PRK02406.1"/>
    <property type="match status" value="1"/>
</dbReference>